<dbReference type="InterPro" id="IPR029016">
    <property type="entry name" value="GAF-like_dom_sf"/>
</dbReference>
<proteinExistence type="predicted"/>
<dbReference type="GO" id="GO:0000155">
    <property type="term" value="F:phosphorelay sensor kinase activity"/>
    <property type="evidence" value="ECO:0007669"/>
    <property type="project" value="InterPro"/>
</dbReference>
<keyword evidence="3" id="KW-0597">Phosphoprotein</keyword>
<dbReference type="InterPro" id="IPR036097">
    <property type="entry name" value="HisK_dim/P_sf"/>
</dbReference>
<sequence>METKRKLLVIDDSAAFREAIELAGEDCGWEVYADDAFQGVKDWVEGHSPDVVLFDWQLPGQRRERYAKLLRNHRLTERTLLLSGAMDEQRREFVAEYGLAGAKLKPFDLERFEDEIRLSEADERELTDGELVEIGREIPVFFDILDRNLDVVWSNKSSEDAWLTSEQRLIAKWLQVDIEKDKARNIVRRLDWDGERGRFLESKLHRISSDDRYVLERDWRDADERLHDHELLDLEGDKNLTLEKWLQAVARLLAQRYAVSRLRVYKIAPLPHREDLEWEHAPLVAPKFQSGGGIEPNTDAWRRGGFQPERIPHIKDALESDDDPAPRWVVDDSESRAIDKEDLARVKYGNVGTSRVLFPVRIGDRVVALLALDRRLDHAKGLQGFDKEVVELARRMASDEAGVLNERQWSLMRGLVEDVGRRIGVWLQEDEERRTANWRDAISRILIETFAATMHSPEMTYEGISQVCAKLATEWNQEEISGVIQGSTPWSQQAEKGSPISDWYIVLTEGDEWRLVAGWGNSCEICRQQSEKMPGPVPRMVTTKEAWRAVMIQDFQVWSKEKSHISPDGAGEMGEGINAWLAVPMQAEGRIRAAMVVHSPHAHYFTAFHTRLMEVAARQLLPLLTAALRETRARSAFAAAVMHEVKNDSHAALMSLDQVWRDIDKKMDPRSLEYLMEIRHHLEGLNALGQDSLDIFRVGRGEHLRTPKSSDRDITTTLGDLLENATLGWRTLYEFTEFRIDLLEELAGRRVRIPRILDFKRVLRVLLHNAFRHGRNWVRIAVELQGNTDTDGKLQLTIRNGAYDDVILGLGQTFGSATDNPGASPLVRGRMGLAVAKQLTLEAGGSLSPLQYKKQEEDWGKATITLYWPVKVITCFIGAHHT</sequence>
<feature type="modified residue" description="4-aspartylphosphate" evidence="3">
    <location>
        <position position="55"/>
    </location>
</feature>
<dbReference type="Gene3D" id="3.30.450.40">
    <property type="match status" value="1"/>
</dbReference>
<dbReference type="AlphaFoldDB" id="A0A450YA85"/>
<name>A0A450YA85_9GAMM</name>
<feature type="domain" description="Response regulatory" evidence="4">
    <location>
        <begin position="6"/>
        <end position="120"/>
    </location>
</feature>
<dbReference type="SUPFAM" id="SSF47384">
    <property type="entry name" value="Homodimeric domain of signal transducing histidine kinase"/>
    <property type="match status" value="1"/>
</dbReference>
<evidence type="ECO:0000313" key="5">
    <source>
        <dbReference type="EMBL" id="VFK38452.1"/>
    </source>
</evidence>
<accession>A0A450YA85</accession>
<organism evidence="5">
    <name type="scientific">Candidatus Kentrum sp. TC</name>
    <dbReference type="NCBI Taxonomy" id="2126339"/>
    <lineage>
        <taxon>Bacteria</taxon>
        <taxon>Pseudomonadati</taxon>
        <taxon>Pseudomonadota</taxon>
        <taxon>Gammaproteobacteria</taxon>
        <taxon>Candidatus Kentrum</taxon>
    </lineage>
</organism>
<reference evidence="5" key="1">
    <citation type="submission" date="2019-02" db="EMBL/GenBank/DDBJ databases">
        <authorList>
            <person name="Gruber-Vodicka R. H."/>
            <person name="Seah K. B. B."/>
        </authorList>
    </citation>
    <scope>NUCLEOTIDE SEQUENCE</scope>
    <source>
        <strain evidence="5">BECK_BZ125</strain>
    </source>
</reference>
<evidence type="ECO:0000256" key="1">
    <source>
        <dbReference type="ARBA" id="ARBA00022679"/>
    </source>
</evidence>
<dbReference type="Gene3D" id="3.40.50.2300">
    <property type="match status" value="1"/>
</dbReference>
<evidence type="ECO:0000256" key="3">
    <source>
        <dbReference type="PROSITE-ProRule" id="PRU00169"/>
    </source>
</evidence>
<dbReference type="InterPro" id="IPR011006">
    <property type="entry name" value="CheY-like_superfamily"/>
</dbReference>
<dbReference type="InterPro" id="IPR003018">
    <property type="entry name" value="GAF"/>
</dbReference>
<dbReference type="Pfam" id="PF01590">
    <property type="entry name" value="GAF"/>
    <property type="match status" value="1"/>
</dbReference>
<evidence type="ECO:0000256" key="2">
    <source>
        <dbReference type="ARBA" id="ARBA00022777"/>
    </source>
</evidence>
<dbReference type="Pfam" id="PF00072">
    <property type="entry name" value="Response_reg"/>
    <property type="match status" value="1"/>
</dbReference>
<evidence type="ECO:0000259" key="4">
    <source>
        <dbReference type="PROSITE" id="PS50110"/>
    </source>
</evidence>
<dbReference type="SUPFAM" id="SSF55781">
    <property type="entry name" value="GAF domain-like"/>
    <property type="match status" value="1"/>
</dbReference>
<keyword evidence="1" id="KW-0808">Transferase</keyword>
<dbReference type="PROSITE" id="PS50110">
    <property type="entry name" value="RESPONSE_REGULATORY"/>
    <property type="match status" value="1"/>
</dbReference>
<keyword evidence="2 5" id="KW-0418">Kinase</keyword>
<protein>
    <submittedName>
        <fullName evidence="5">Signal transduction histidine kinase</fullName>
    </submittedName>
</protein>
<dbReference type="SUPFAM" id="SSF52172">
    <property type="entry name" value="CheY-like"/>
    <property type="match status" value="1"/>
</dbReference>
<dbReference type="EMBL" id="CAADFT010000002">
    <property type="protein sequence ID" value="VFK38452.1"/>
    <property type="molecule type" value="Genomic_DNA"/>
</dbReference>
<dbReference type="SMART" id="SM00448">
    <property type="entry name" value="REC"/>
    <property type="match status" value="1"/>
</dbReference>
<dbReference type="InterPro" id="IPR001789">
    <property type="entry name" value="Sig_transdc_resp-reg_receiver"/>
</dbReference>
<gene>
    <name evidence="5" type="ORF">BECKTC1821E_GA0114239_100287</name>
</gene>